<feature type="domain" description="Phosphofructokinase" evidence="16">
    <location>
        <begin position="4"/>
        <end position="274"/>
    </location>
</feature>
<comment type="catalytic activity">
    <reaction evidence="15">
        <text>beta-D-fructose 6-phosphate + ATP = beta-D-fructose 1,6-bisphosphate + ADP + H(+)</text>
        <dbReference type="Rhea" id="RHEA:16109"/>
        <dbReference type="ChEBI" id="CHEBI:15378"/>
        <dbReference type="ChEBI" id="CHEBI:30616"/>
        <dbReference type="ChEBI" id="CHEBI:32966"/>
        <dbReference type="ChEBI" id="CHEBI:57634"/>
        <dbReference type="ChEBI" id="CHEBI:456216"/>
        <dbReference type="EC" id="2.7.1.11"/>
    </reaction>
</comment>
<dbReference type="EC" id="2.7.1.11" evidence="4"/>
<dbReference type="UniPathway" id="UPA00109">
    <property type="reaction ID" value="UER00182"/>
</dbReference>
<dbReference type="GO" id="GO:0006002">
    <property type="term" value="P:fructose 6-phosphate metabolic process"/>
    <property type="evidence" value="ECO:0007669"/>
    <property type="project" value="InterPro"/>
</dbReference>
<keyword evidence="10" id="KW-0418">Kinase</keyword>
<dbReference type="GO" id="GO:0003872">
    <property type="term" value="F:6-phosphofructokinase activity"/>
    <property type="evidence" value="ECO:0007669"/>
    <property type="project" value="UniProtKB-EC"/>
</dbReference>
<reference evidence="17" key="1">
    <citation type="journal article" date="2015" name="Nature">
        <title>Complex archaea that bridge the gap between prokaryotes and eukaryotes.</title>
        <authorList>
            <person name="Spang A."/>
            <person name="Saw J.H."/>
            <person name="Jorgensen S.L."/>
            <person name="Zaremba-Niedzwiedzka K."/>
            <person name="Martijn J."/>
            <person name="Lind A.E."/>
            <person name="van Eijk R."/>
            <person name="Schleper C."/>
            <person name="Guy L."/>
            <person name="Ettema T.J."/>
        </authorList>
    </citation>
    <scope>NUCLEOTIDE SEQUENCE</scope>
</reference>
<dbReference type="GO" id="GO:0016208">
    <property type="term" value="F:AMP binding"/>
    <property type="evidence" value="ECO:0007669"/>
    <property type="project" value="TreeGrafter"/>
</dbReference>
<keyword evidence="8" id="KW-0479">Metal-binding</keyword>
<keyword evidence="7" id="KW-0808">Transferase</keyword>
<dbReference type="Pfam" id="PF00365">
    <property type="entry name" value="PFK"/>
    <property type="match status" value="1"/>
</dbReference>
<dbReference type="PANTHER" id="PTHR13697">
    <property type="entry name" value="PHOSPHOFRUCTOKINASE"/>
    <property type="match status" value="1"/>
</dbReference>
<dbReference type="InterPro" id="IPR012828">
    <property type="entry name" value="PFKA_ATP_prok"/>
</dbReference>
<evidence type="ECO:0000256" key="13">
    <source>
        <dbReference type="ARBA" id="ARBA00023152"/>
    </source>
</evidence>
<dbReference type="PANTHER" id="PTHR13697:SF4">
    <property type="entry name" value="ATP-DEPENDENT 6-PHOSPHOFRUCTOKINASE"/>
    <property type="match status" value="1"/>
</dbReference>
<comment type="caution">
    <text evidence="17">The sequence shown here is derived from an EMBL/GenBank/DDBJ whole genome shotgun (WGS) entry which is preliminary data.</text>
</comment>
<keyword evidence="9" id="KW-0547">Nucleotide-binding</keyword>
<evidence type="ECO:0000256" key="8">
    <source>
        <dbReference type="ARBA" id="ARBA00022723"/>
    </source>
</evidence>
<dbReference type="GO" id="GO:0042802">
    <property type="term" value="F:identical protein binding"/>
    <property type="evidence" value="ECO:0007669"/>
    <property type="project" value="TreeGrafter"/>
</dbReference>
<dbReference type="GO" id="GO:0005945">
    <property type="term" value="C:6-phosphofructokinase complex"/>
    <property type="evidence" value="ECO:0007669"/>
    <property type="project" value="TreeGrafter"/>
</dbReference>
<keyword evidence="12" id="KW-0460">Magnesium</keyword>
<dbReference type="InterPro" id="IPR022953">
    <property type="entry name" value="ATP_PFK"/>
</dbReference>
<evidence type="ECO:0000256" key="11">
    <source>
        <dbReference type="ARBA" id="ARBA00022840"/>
    </source>
</evidence>
<dbReference type="GO" id="GO:0048029">
    <property type="term" value="F:monosaccharide binding"/>
    <property type="evidence" value="ECO:0007669"/>
    <property type="project" value="TreeGrafter"/>
</dbReference>
<protein>
    <recommendedName>
        <fullName evidence="4">6-phosphofructokinase</fullName>
        <ecNumber evidence="4">2.7.1.11</ecNumber>
    </recommendedName>
    <alternativeName>
        <fullName evidence="14">6-phosphofructokinase isozyme I</fullName>
    </alternativeName>
</protein>
<evidence type="ECO:0000256" key="15">
    <source>
        <dbReference type="ARBA" id="ARBA00048070"/>
    </source>
</evidence>
<gene>
    <name evidence="17" type="ORF">LCGC14_1482040</name>
</gene>
<dbReference type="GO" id="GO:0070095">
    <property type="term" value="F:fructose-6-phosphate binding"/>
    <property type="evidence" value="ECO:0007669"/>
    <property type="project" value="TreeGrafter"/>
</dbReference>
<keyword evidence="13" id="KW-0324">Glycolysis</keyword>
<dbReference type="EMBL" id="LAZR01010550">
    <property type="protein sequence ID" value="KKM66354.1"/>
    <property type="molecule type" value="Genomic_DNA"/>
</dbReference>
<comment type="subcellular location">
    <subcellularLocation>
        <location evidence="2">Cytoplasm</location>
    </subcellularLocation>
</comment>
<dbReference type="GO" id="GO:0030388">
    <property type="term" value="P:fructose 1,6-bisphosphate metabolic process"/>
    <property type="evidence" value="ECO:0007669"/>
    <property type="project" value="TreeGrafter"/>
</dbReference>
<dbReference type="SUPFAM" id="SSF53784">
    <property type="entry name" value="Phosphofructokinase"/>
    <property type="match status" value="1"/>
</dbReference>
<name>A0A0F9J9A8_9ZZZZ</name>
<evidence type="ECO:0000256" key="9">
    <source>
        <dbReference type="ARBA" id="ARBA00022741"/>
    </source>
</evidence>
<evidence type="ECO:0000256" key="4">
    <source>
        <dbReference type="ARBA" id="ARBA00012055"/>
    </source>
</evidence>
<dbReference type="FunFam" id="3.40.50.460:FF:000002">
    <property type="entry name" value="ATP-dependent 6-phosphofructokinase"/>
    <property type="match status" value="1"/>
</dbReference>
<dbReference type="InterPro" id="IPR000023">
    <property type="entry name" value="Phosphofructokinase_dom"/>
</dbReference>
<dbReference type="InterPro" id="IPR012003">
    <property type="entry name" value="ATP_PFK_prok-type"/>
</dbReference>
<evidence type="ECO:0000256" key="10">
    <source>
        <dbReference type="ARBA" id="ARBA00022777"/>
    </source>
</evidence>
<dbReference type="PRINTS" id="PR00476">
    <property type="entry name" value="PHFRCTKINASE"/>
</dbReference>
<keyword evidence="6" id="KW-0021">Allosteric enzyme</keyword>
<evidence type="ECO:0000256" key="3">
    <source>
        <dbReference type="ARBA" id="ARBA00004679"/>
    </source>
</evidence>
<dbReference type="Gene3D" id="3.40.50.460">
    <property type="entry name" value="Phosphofructokinase domain"/>
    <property type="match status" value="1"/>
</dbReference>
<accession>A0A0F9J9A8</accession>
<evidence type="ECO:0000256" key="2">
    <source>
        <dbReference type="ARBA" id="ARBA00004496"/>
    </source>
</evidence>
<dbReference type="Gene3D" id="3.40.50.450">
    <property type="match status" value="1"/>
</dbReference>
<dbReference type="NCBIfam" id="NF002872">
    <property type="entry name" value="PRK03202.1"/>
    <property type="match status" value="1"/>
</dbReference>
<proteinExistence type="inferred from homology"/>
<comment type="pathway">
    <text evidence="3">Carbohydrate degradation; glycolysis; D-glyceraldehyde 3-phosphate and glycerone phosphate from D-glucose: step 3/4.</text>
</comment>
<dbReference type="InterPro" id="IPR035966">
    <property type="entry name" value="PKF_sf"/>
</dbReference>
<evidence type="ECO:0000259" key="16">
    <source>
        <dbReference type="Pfam" id="PF00365"/>
    </source>
</evidence>
<dbReference type="GO" id="GO:0061621">
    <property type="term" value="P:canonical glycolysis"/>
    <property type="evidence" value="ECO:0007669"/>
    <property type="project" value="TreeGrafter"/>
</dbReference>
<evidence type="ECO:0000256" key="1">
    <source>
        <dbReference type="ARBA" id="ARBA00001946"/>
    </source>
</evidence>
<dbReference type="HAMAP" id="MF_00339">
    <property type="entry name" value="Phosphofructokinase_I_B1"/>
    <property type="match status" value="1"/>
</dbReference>
<comment type="cofactor">
    <cofactor evidence="1">
        <name>Mg(2+)</name>
        <dbReference type="ChEBI" id="CHEBI:18420"/>
    </cofactor>
</comment>
<evidence type="ECO:0000256" key="5">
    <source>
        <dbReference type="ARBA" id="ARBA00022490"/>
    </source>
</evidence>
<sequence>MKKIGILTRDCAGINTAIRAVVRTACHYNIEVLGVQRGYEGLINGEIVKLDRLSVSGIINRGGTILKTTRSKKFLTDAGQEQALKTIRKHNIEGLVVIGGNGSMAGAHILANKHKLLTIGIPATIDNDICGVDLAIGADTAVNVAVDALDKIRDTATSLERIFVVEVMGRDYGYIALQVGLASGCEEVLIPEKEFDKKRMCEEISEGNVRGKVSWIVIVAEGKAKAQDIAKTIVEETGLETRIAVLGYIQRGGSPTAMDRILAARLGCHAVEILRKGETDKCVCLKDNRLSTVPLDMAIQQKPLEIESNYRLIKILT</sequence>
<evidence type="ECO:0000313" key="17">
    <source>
        <dbReference type="EMBL" id="KKM66354.1"/>
    </source>
</evidence>
<evidence type="ECO:0000256" key="7">
    <source>
        <dbReference type="ARBA" id="ARBA00022679"/>
    </source>
</evidence>
<dbReference type="GO" id="GO:0005524">
    <property type="term" value="F:ATP binding"/>
    <property type="evidence" value="ECO:0007669"/>
    <property type="project" value="UniProtKB-KW"/>
</dbReference>
<evidence type="ECO:0000256" key="6">
    <source>
        <dbReference type="ARBA" id="ARBA00022533"/>
    </source>
</evidence>
<dbReference type="GO" id="GO:0046872">
    <property type="term" value="F:metal ion binding"/>
    <property type="evidence" value="ECO:0007669"/>
    <property type="project" value="UniProtKB-KW"/>
</dbReference>
<evidence type="ECO:0000256" key="12">
    <source>
        <dbReference type="ARBA" id="ARBA00022842"/>
    </source>
</evidence>
<evidence type="ECO:0000256" key="14">
    <source>
        <dbReference type="ARBA" id="ARBA00030818"/>
    </source>
</evidence>
<dbReference type="AlphaFoldDB" id="A0A0F9J9A8"/>
<keyword evidence="11" id="KW-0067">ATP-binding</keyword>
<organism evidence="17">
    <name type="scientific">marine sediment metagenome</name>
    <dbReference type="NCBI Taxonomy" id="412755"/>
    <lineage>
        <taxon>unclassified sequences</taxon>
        <taxon>metagenomes</taxon>
        <taxon>ecological metagenomes</taxon>
    </lineage>
</organism>
<dbReference type="PIRSF" id="PIRSF000532">
    <property type="entry name" value="ATP_PFK_prok"/>
    <property type="match status" value="1"/>
</dbReference>
<keyword evidence="5" id="KW-0963">Cytoplasm</keyword>